<reference evidence="2 3" key="1">
    <citation type="submission" date="2019-03" db="EMBL/GenBank/DDBJ databases">
        <title>Genomic Encyclopedia of Type Strains, Phase IV (KMG-IV): sequencing the most valuable type-strain genomes for metagenomic binning, comparative biology and taxonomic classification.</title>
        <authorList>
            <person name="Goeker M."/>
        </authorList>
    </citation>
    <scope>NUCLEOTIDE SEQUENCE [LARGE SCALE GENOMIC DNA]</scope>
    <source>
        <strain evidence="2 3">DSM 18577</strain>
    </source>
</reference>
<comment type="caution">
    <text evidence="2">The sequence shown here is derived from an EMBL/GenBank/DDBJ whole genome shotgun (WGS) entry which is preliminary data.</text>
</comment>
<organism evidence="2 3">
    <name type="scientific">Celerinatantimonas diazotrophica</name>
    <dbReference type="NCBI Taxonomy" id="412034"/>
    <lineage>
        <taxon>Bacteria</taxon>
        <taxon>Pseudomonadati</taxon>
        <taxon>Pseudomonadota</taxon>
        <taxon>Gammaproteobacteria</taxon>
        <taxon>Celerinatantimonadaceae</taxon>
        <taxon>Celerinatantimonas</taxon>
    </lineage>
</organism>
<name>A0A4R1JLF9_9GAMM</name>
<evidence type="ECO:0000313" key="2">
    <source>
        <dbReference type="EMBL" id="TCK51894.1"/>
    </source>
</evidence>
<dbReference type="Proteomes" id="UP000295565">
    <property type="component" value="Unassembled WGS sequence"/>
</dbReference>
<dbReference type="Gene3D" id="3.30.70.120">
    <property type="match status" value="1"/>
</dbReference>
<dbReference type="PANTHER" id="PTHR23419">
    <property type="entry name" value="DIVALENT CATION TOLERANCE CUTA-RELATED"/>
    <property type="match status" value="1"/>
</dbReference>
<dbReference type="SUPFAM" id="SSF54913">
    <property type="entry name" value="GlnB-like"/>
    <property type="match status" value="1"/>
</dbReference>
<dbReference type="InterPro" id="IPR015867">
    <property type="entry name" value="N-reg_PII/ATP_PRibTrfase_C"/>
</dbReference>
<evidence type="ECO:0000313" key="3">
    <source>
        <dbReference type="Proteomes" id="UP000295565"/>
    </source>
</evidence>
<keyword evidence="3" id="KW-1185">Reference proteome</keyword>
<dbReference type="OrthoDB" id="37622at2"/>
<proteinExistence type="inferred from homology"/>
<dbReference type="InterPro" id="IPR004323">
    <property type="entry name" value="Ion_tolerance_CutA"/>
</dbReference>
<dbReference type="EMBL" id="SMGD01000013">
    <property type="protein sequence ID" value="TCK51894.1"/>
    <property type="molecule type" value="Genomic_DNA"/>
</dbReference>
<dbReference type="PANTHER" id="PTHR23419:SF8">
    <property type="entry name" value="FI09726P"/>
    <property type="match status" value="1"/>
</dbReference>
<dbReference type="AlphaFoldDB" id="A0A4R1JLF9"/>
<accession>A0A4R1JLF9</accession>
<evidence type="ECO:0000256" key="1">
    <source>
        <dbReference type="ARBA" id="ARBA00010169"/>
    </source>
</evidence>
<protein>
    <submittedName>
        <fullName evidence="2">Periplasmic divalent cation tolerance protein</fullName>
    </submittedName>
</protein>
<gene>
    <name evidence="2" type="ORF">EV690_1981</name>
</gene>
<comment type="similarity">
    <text evidence="1">Belongs to the CutA family.</text>
</comment>
<dbReference type="RefSeq" id="WP_131912808.1">
    <property type="nucleotide sequence ID" value="NZ_OU594967.1"/>
</dbReference>
<dbReference type="GO" id="GO:0005507">
    <property type="term" value="F:copper ion binding"/>
    <property type="evidence" value="ECO:0007669"/>
    <property type="project" value="TreeGrafter"/>
</dbReference>
<dbReference type="Pfam" id="PF03091">
    <property type="entry name" value="CutA1"/>
    <property type="match status" value="1"/>
</dbReference>
<sequence>MSQYCMVLTTVDSQANAELIAQSLLREKLAACVQIQPIESYYSWQGGIEHQAELMLRIKTRCDCYERLQQHLLKIHPYDVPQIIQVPIMTGLPDYLAWLDENCLATGTNNEQQFSE</sequence>
<dbReference type="GO" id="GO:0010038">
    <property type="term" value="P:response to metal ion"/>
    <property type="evidence" value="ECO:0007669"/>
    <property type="project" value="InterPro"/>
</dbReference>
<dbReference type="InterPro" id="IPR011322">
    <property type="entry name" value="N-reg_PII-like_a/b"/>
</dbReference>